<keyword evidence="2" id="KW-1185">Reference proteome</keyword>
<organism evidence="1 2">
    <name type="scientific">Dyadobacter beijingensis</name>
    <dbReference type="NCBI Taxonomy" id="365489"/>
    <lineage>
        <taxon>Bacteria</taxon>
        <taxon>Pseudomonadati</taxon>
        <taxon>Bacteroidota</taxon>
        <taxon>Cytophagia</taxon>
        <taxon>Cytophagales</taxon>
        <taxon>Spirosomataceae</taxon>
        <taxon>Dyadobacter</taxon>
    </lineage>
</organism>
<accession>A0ABQ2HEC0</accession>
<dbReference type="EMBL" id="BMLI01000001">
    <property type="protein sequence ID" value="GGM78499.1"/>
    <property type="molecule type" value="Genomic_DNA"/>
</dbReference>
<proteinExistence type="predicted"/>
<dbReference type="RefSeq" id="WP_019942141.1">
    <property type="nucleotide sequence ID" value="NZ_BMLI01000001.1"/>
</dbReference>
<evidence type="ECO:0000313" key="1">
    <source>
        <dbReference type="EMBL" id="GGM78499.1"/>
    </source>
</evidence>
<gene>
    <name evidence="1" type="ORF">GCM10010967_07750</name>
</gene>
<protein>
    <submittedName>
        <fullName evidence="1">Uncharacterized protein</fullName>
    </submittedName>
</protein>
<dbReference type="Pfam" id="PF19891">
    <property type="entry name" value="DUF6364"/>
    <property type="match status" value="1"/>
</dbReference>
<name>A0ABQ2HEC0_9BACT</name>
<reference evidence="2" key="1">
    <citation type="journal article" date="2019" name="Int. J. Syst. Evol. Microbiol.">
        <title>The Global Catalogue of Microorganisms (GCM) 10K type strain sequencing project: providing services to taxonomists for standard genome sequencing and annotation.</title>
        <authorList>
            <consortium name="The Broad Institute Genomics Platform"/>
            <consortium name="The Broad Institute Genome Sequencing Center for Infectious Disease"/>
            <person name="Wu L."/>
            <person name="Ma J."/>
        </authorList>
    </citation>
    <scope>NUCLEOTIDE SEQUENCE [LARGE SCALE GENOMIC DNA]</scope>
    <source>
        <strain evidence="2">CGMCC 1.6375</strain>
    </source>
</reference>
<dbReference type="Proteomes" id="UP000632339">
    <property type="component" value="Unassembled WGS sequence"/>
</dbReference>
<dbReference type="InterPro" id="IPR045944">
    <property type="entry name" value="DUF6364"/>
</dbReference>
<comment type="caution">
    <text evidence="1">The sequence shown here is derived from an EMBL/GenBank/DDBJ whole genome shotgun (WGS) entry which is preliminary data.</text>
</comment>
<evidence type="ECO:0000313" key="2">
    <source>
        <dbReference type="Proteomes" id="UP000632339"/>
    </source>
</evidence>
<dbReference type="CDD" id="cd21631">
    <property type="entry name" value="RHH_CopG_NikR-like"/>
    <property type="match status" value="1"/>
</dbReference>
<sequence>MDSKLTLKLDSDVIEKAKSYAKDRNVSLSELVERYLDFLTTPPKDDFQVTPLVKSLSGIIVLPESYNPKTEYRQHLNKKYANEG</sequence>